<evidence type="ECO:0000313" key="2">
    <source>
        <dbReference type="EMBL" id="CAG6495693.1"/>
    </source>
</evidence>
<sequence>MSGLEHDIILKKNDISHLSRAVGKSGQNHGRLSPEAAGAALRLRRDCTSGADAGGPAGRNRWPHRRQPQSVPVQNRLVGSHVHVDGSSVSGVGRSVVHHGAEGAVRVQRKSIYFDGNLQRIPSHVLSQCVDVVPAVTS</sequence>
<dbReference type="EMBL" id="HBUE01129530">
    <property type="protein sequence ID" value="CAG6495693.1"/>
    <property type="molecule type" value="Transcribed_RNA"/>
</dbReference>
<feature type="region of interest" description="Disordered" evidence="1">
    <location>
        <begin position="47"/>
        <end position="70"/>
    </location>
</feature>
<dbReference type="EMBL" id="HBUE01129529">
    <property type="protein sequence ID" value="CAG6495691.1"/>
    <property type="molecule type" value="Transcribed_RNA"/>
</dbReference>
<evidence type="ECO:0000256" key="1">
    <source>
        <dbReference type="SAM" id="MobiDB-lite"/>
    </source>
</evidence>
<dbReference type="EMBL" id="HBUE01129531">
    <property type="protein sequence ID" value="CAG6495696.1"/>
    <property type="molecule type" value="Transcribed_RNA"/>
</dbReference>
<name>A0A8D8CMC6_CULPI</name>
<accession>A0A8D8CMC6</accession>
<protein>
    <submittedName>
        <fullName evidence="2">(northern house mosquito) hypothetical protein</fullName>
    </submittedName>
</protein>
<proteinExistence type="predicted"/>
<dbReference type="AlphaFoldDB" id="A0A8D8CMC6"/>
<organism evidence="2">
    <name type="scientific">Culex pipiens</name>
    <name type="common">House mosquito</name>
    <dbReference type="NCBI Taxonomy" id="7175"/>
    <lineage>
        <taxon>Eukaryota</taxon>
        <taxon>Metazoa</taxon>
        <taxon>Ecdysozoa</taxon>
        <taxon>Arthropoda</taxon>
        <taxon>Hexapoda</taxon>
        <taxon>Insecta</taxon>
        <taxon>Pterygota</taxon>
        <taxon>Neoptera</taxon>
        <taxon>Endopterygota</taxon>
        <taxon>Diptera</taxon>
        <taxon>Nematocera</taxon>
        <taxon>Culicoidea</taxon>
        <taxon>Culicidae</taxon>
        <taxon>Culicinae</taxon>
        <taxon>Culicini</taxon>
        <taxon>Culex</taxon>
        <taxon>Culex</taxon>
    </lineage>
</organism>
<reference evidence="2" key="1">
    <citation type="submission" date="2021-05" db="EMBL/GenBank/DDBJ databases">
        <authorList>
            <person name="Alioto T."/>
            <person name="Alioto T."/>
            <person name="Gomez Garrido J."/>
        </authorList>
    </citation>
    <scope>NUCLEOTIDE SEQUENCE</scope>
</reference>